<proteinExistence type="predicted"/>
<accession>A0A9Q3DL16</accession>
<organism evidence="2 3">
    <name type="scientific">Austropuccinia psidii MF-1</name>
    <dbReference type="NCBI Taxonomy" id="1389203"/>
    <lineage>
        <taxon>Eukaryota</taxon>
        <taxon>Fungi</taxon>
        <taxon>Dikarya</taxon>
        <taxon>Basidiomycota</taxon>
        <taxon>Pucciniomycotina</taxon>
        <taxon>Pucciniomycetes</taxon>
        <taxon>Pucciniales</taxon>
        <taxon>Sphaerophragmiaceae</taxon>
        <taxon>Austropuccinia</taxon>
    </lineage>
</organism>
<comment type="caution">
    <text evidence="2">The sequence shown here is derived from an EMBL/GenBank/DDBJ whole genome shotgun (WGS) entry which is preliminary data.</text>
</comment>
<dbReference type="Proteomes" id="UP000765509">
    <property type="component" value="Unassembled WGS sequence"/>
</dbReference>
<feature type="region of interest" description="Disordered" evidence="1">
    <location>
        <begin position="1"/>
        <end position="48"/>
    </location>
</feature>
<dbReference type="AlphaFoldDB" id="A0A9Q3DL16"/>
<keyword evidence="3" id="KW-1185">Reference proteome</keyword>
<evidence type="ECO:0000256" key="1">
    <source>
        <dbReference type="SAM" id="MobiDB-lite"/>
    </source>
</evidence>
<sequence>MKMKARKKRKSKLRLHAHESGNPESPVPYSLDLNKPPPVTDLLESETSVQHQLEPLDSSLNAEYQLAKEPQNSSSSSPNVGVYQANIPHLYEVTSLDLHASSTLESYSLFRSQVITSGLEFFEEGEFWDAKVLLGTHEVKELNLYHSLAGFCAGLADPTRLLAKDWKCQLDDVIKSHLMKYIKVVLLHIRVINYTYSPPLFQADKLAQVQRAVFTDLKSFFSAVFQKPINEEEIQVTNLGQAQKAYWSDSHVNSIRKDFIRGQNRQTHHRLAATWILTELWMKIKLNPLYQFFLNEDGKLMTSFKVLINDKIRGQLQTSSVALALDKFHLRIPPDLLSLKWILRIQAPQHKRAHPQSTMGQLEPSMQNAFETDLQGNSHRKPGKRRRKHISYGPNPAETLELPK</sequence>
<evidence type="ECO:0000313" key="3">
    <source>
        <dbReference type="Proteomes" id="UP000765509"/>
    </source>
</evidence>
<protein>
    <submittedName>
        <fullName evidence="2">Uncharacterized protein</fullName>
    </submittedName>
</protein>
<feature type="compositionally biased region" description="Basic residues" evidence="1">
    <location>
        <begin position="1"/>
        <end position="15"/>
    </location>
</feature>
<feature type="compositionally biased region" description="Basic residues" evidence="1">
    <location>
        <begin position="378"/>
        <end position="390"/>
    </location>
</feature>
<name>A0A9Q3DL16_9BASI</name>
<dbReference type="EMBL" id="AVOT02016527">
    <property type="protein sequence ID" value="MBW0501857.1"/>
    <property type="molecule type" value="Genomic_DNA"/>
</dbReference>
<reference evidence="2" key="1">
    <citation type="submission" date="2021-03" db="EMBL/GenBank/DDBJ databases">
        <title>Draft genome sequence of rust myrtle Austropuccinia psidii MF-1, a brazilian biotype.</title>
        <authorList>
            <person name="Quecine M.C."/>
            <person name="Pachon D.M.R."/>
            <person name="Bonatelli M.L."/>
            <person name="Correr F.H."/>
            <person name="Franceschini L.M."/>
            <person name="Leite T.F."/>
            <person name="Margarido G.R.A."/>
            <person name="Almeida C.A."/>
            <person name="Ferrarezi J.A."/>
            <person name="Labate C.A."/>
        </authorList>
    </citation>
    <scope>NUCLEOTIDE SEQUENCE</scope>
    <source>
        <strain evidence="2">MF-1</strain>
    </source>
</reference>
<gene>
    <name evidence="2" type="ORF">O181_041572</name>
</gene>
<feature type="region of interest" description="Disordered" evidence="1">
    <location>
        <begin position="372"/>
        <end position="404"/>
    </location>
</feature>
<evidence type="ECO:0000313" key="2">
    <source>
        <dbReference type="EMBL" id="MBW0501857.1"/>
    </source>
</evidence>